<comment type="subcellular location">
    <subcellularLocation>
        <location evidence="1 7">Cell membrane</location>
        <topology evidence="1 7">Multi-pass membrane protein</topology>
    </subcellularLocation>
</comment>
<dbReference type="InterPro" id="IPR045621">
    <property type="entry name" value="BPD_transp_1_N"/>
</dbReference>
<evidence type="ECO:0000256" key="3">
    <source>
        <dbReference type="ARBA" id="ARBA00022475"/>
    </source>
</evidence>
<dbReference type="CDD" id="cd06261">
    <property type="entry name" value="TM_PBP2"/>
    <property type="match status" value="1"/>
</dbReference>
<feature type="transmembrane region" description="Helical" evidence="7">
    <location>
        <begin position="183"/>
        <end position="202"/>
    </location>
</feature>
<dbReference type="GO" id="GO:0055085">
    <property type="term" value="P:transmembrane transport"/>
    <property type="evidence" value="ECO:0007669"/>
    <property type="project" value="InterPro"/>
</dbReference>
<comment type="caution">
    <text evidence="9">The sequence shown here is derived from an EMBL/GenBank/DDBJ whole genome shotgun (WGS) entry which is preliminary data.</text>
</comment>
<dbReference type="Proteomes" id="UP000677875">
    <property type="component" value="Unassembled WGS sequence"/>
</dbReference>
<comment type="similarity">
    <text evidence="7">Belongs to the binding-protein-dependent transport system permease family.</text>
</comment>
<feature type="transmembrane region" description="Helical" evidence="7">
    <location>
        <begin position="135"/>
        <end position="157"/>
    </location>
</feature>
<evidence type="ECO:0000256" key="1">
    <source>
        <dbReference type="ARBA" id="ARBA00004651"/>
    </source>
</evidence>
<feature type="transmembrane region" description="Helical" evidence="7">
    <location>
        <begin position="12"/>
        <end position="30"/>
    </location>
</feature>
<dbReference type="Gene3D" id="1.10.3720.10">
    <property type="entry name" value="MetI-like"/>
    <property type="match status" value="1"/>
</dbReference>
<accession>A0A940XF89</accession>
<dbReference type="PANTHER" id="PTHR43163:SF6">
    <property type="entry name" value="DIPEPTIDE TRANSPORT SYSTEM PERMEASE PROTEIN DPPB-RELATED"/>
    <property type="match status" value="1"/>
</dbReference>
<dbReference type="Pfam" id="PF00528">
    <property type="entry name" value="BPD_transp_1"/>
    <property type="match status" value="1"/>
</dbReference>
<keyword evidence="5 7" id="KW-1133">Transmembrane helix</keyword>
<feature type="transmembrane region" description="Helical" evidence="7">
    <location>
        <begin position="240"/>
        <end position="262"/>
    </location>
</feature>
<keyword evidence="2 7" id="KW-0813">Transport</keyword>
<keyword evidence="10" id="KW-1185">Reference proteome</keyword>
<evidence type="ECO:0000259" key="8">
    <source>
        <dbReference type="PROSITE" id="PS50928"/>
    </source>
</evidence>
<evidence type="ECO:0000256" key="4">
    <source>
        <dbReference type="ARBA" id="ARBA00022692"/>
    </source>
</evidence>
<evidence type="ECO:0000256" key="5">
    <source>
        <dbReference type="ARBA" id="ARBA00022989"/>
    </source>
</evidence>
<dbReference type="InterPro" id="IPR035906">
    <property type="entry name" value="MetI-like_sf"/>
</dbReference>
<dbReference type="GO" id="GO:0005886">
    <property type="term" value="C:plasma membrane"/>
    <property type="evidence" value="ECO:0007669"/>
    <property type="project" value="UniProtKB-SubCell"/>
</dbReference>
<evidence type="ECO:0000256" key="2">
    <source>
        <dbReference type="ARBA" id="ARBA00022448"/>
    </source>
</evidence>
<organism evidence="9 10">
    <name type="scientific">Streptomyces tagetis</name>
    <dbReference type="NCBI Taxonomy" id="2820809"/>
    <lineage>
        <taxon>Bacteria</taxon>
        <taxon>Bacillati</taxon>
        <taxon>Actinomycetota</taxon>
        <taxon>Actinomycetes</taxon>
        <taxon>Kitasatosporales</taxon>
        <taxon>Streptomycetaceae</taxon>
        <taxon>Streptomyces</taxon>
    </lineage>
</organism>
<reference evidence="9" key="1">
    <citation type="submission" date="2021-04" db="EMBL/GenBank/DDBJ databases">
        <title>Genome seq and assembly of Streptomyces sp. RG38.</title>
        <authorList>
            <person name="Chhetri G."/>
        </authorList>
    </citation>
    <scope>NUCLEOTIDE SEQUENCE</scope>
    <source>
        <strain evidence="9">RG38</strain>
    </source>
</reference>
<sequence>MIGFVLRRLAQLVPVVVMAALAVWALVYALPGDPAAVLGGVNASDQEIEAIRQRLGLDRPVWEQFATWLGHVVRGDMGTSITSGHSVTSLLATAIPATVQLAVLAMIVVVLVAVPLGTVVALAPRSWPGRLVKGYLSLSLATPPFWLGLLLILLFSVRWKLMPASSRYVAFFDDPAGALQNSLLPALALGVYSGGVLARFVASSLAEAMQSDYVRTARSKGASEVRVVVRHAARNSMLPSLTVGALQLGSLIGGAVVMEVLFNYPGVGKLMFTSVNGRDYASLQGSIMFITVVFLLLSLVVDLLYAVLDPRIRLR</sequence>
<dbReference type="RefSeq" id="WP_210871325.1">
    <property type="nucleotide sequence ID" value="NZ_JAGPNL010000002.1"/>
</dbReference>
<dbReference type="SUPFAM" id="SSF161098">
    <property type="entry name" value="MetI-like"/>
    <property type="match status" value="1"/>
</dbReference>
<evidence type="ECO:0000256" key="7">
    <source>
        <dbReference type="RuleBase" id="RU363032"/>
    </source>
</evidence>
<evidence type="ECO:0000313" key="10">
    <source>
        <dbReference type="Proteomes" id="UP000677875"/>
    </source>
</evidence>
<keyword evidence="6 7" id="KW-0472">Membrane</keyword>
<evidence type="ECO:0000256" key="6">
    <source>
        <dbReference type="ARBA" id="ARBA00023136"/>
    </source>
</evidence>
<dbReference type="EMBL" id="JAGPNL010000002">
    <property type="protein sequence ID" value="MBQ0827221.1"/>
    <property type="molecule type" value="Genomic_DNA"/>
</dbReference>
<name>A0A940XF89_9ACTN</name>
<feature type="transmembrane region" description="Helical" evidence="7">
    <location>
        <begin position="99"/>
        <end position="123"/>
    </location>
</feature>
<gene>
    <name evidence="9" type="ORF">J5Y05_11940</name>
</gene>
<dbReference type="InterPro" id="IPR000515">
    <property type="entry name" value="MetI-like"/>
</dbReference>
<evidence type="ECO:0000313" key="9">
    <source>
        <dbReference type="EMBL" id="MBQ0827221.1"/>
    </source>
</evidence>
<dbReference type="Pfam" id="PF19300">
    <property type="entry name" value="BPD_transp_1_N"/>
    <property type="match status" value="1"/>
</dbReference>
<dbReference type="PANTHER" id="PTHR43163">
    <property type="entry name" value="DIPEPTIDE TRANSPORT SYSTEM PERMEASE PROTEIN DPPB-RELATED"/>
    <property type="match status" value="1"/>
</dbReference>
<feature type="transmembrane region" description="Helical" evidence="7">
    <location>
        <begin position="282"/>
        <end position="308"/>
    </location>
</feature>
<keyword evidence="4 7" id="KW-0812">Transmembrane</keyword>
<keyword evidence="3" id="KW-1003">Cell membrane</keyword>
<dbReference type="AlphaFoldDB" id="A0A940XF89"/>
<feature type="domain" description="ABC transmembrane type-1" evidence="8">
    <location>
        <begin position="95"/>
        <end position="305"/>
    </location>
</feature>
<proteinExistence type="inferred from homology"/>
<dbReference type="PROSITE" id="PS50928">
    <property type="entry name" value="ABC_TM1"/>
    <property type="match status" value="1"/>
</dbReference>
<protein>
    <submittedName>
        <fullName evidence="9">ABC transporter permease</fullName>
    </submittedName>
</protein>